<dbReference type="Proteomes" id="UP000035680">
    <property type="component" value="Unassembled WGS sequence"/>
</dbReference>
<organism evidence="2 3">
    <name type="scientific">Strongyloides venezuelensis</name>
    <name type="common">Threadworm</name>
    <dbReference type="NCBI Taxonomy" id="75913"/>
    <lineage>
        <taxon>Eukaryota</taxon>
        <taxon>Metazoa</taxon>
        <taxon>Ecdysozoa</taxon>
        <taxon>Nematoda</taxon>
        <taxon>Chromadorea</taxon>
        <taxon>Rhabditida</taxon>
        <taxon>Tylenchina</taxon>
        <taxon>Panagrolaimomorpha</taxon>
        <taxon>Strongyloidoidea</taxon>
        <taxon>Strongyloididae</taxon>
        <taxon>Strongyloides</taxon>
    </lineage>
</organism>
<keyword evidence="2" id="KW-1185">Reference proteome</keyword>
<name>A0A0K0FRN5_STRVS</name>
<accession>A0A0K0FRN5</accession>
<evidence type="ECO:0000313" key="2">
    <source>
        <dbReference type="Proteomes" id="UP000035680"/>
    </source>
</evidence>
<feature type="region of interest" description="Disordered" evidence="1">
    <location>
        <begin position="1"/>
        <end position="21"/>
    </location>
</feature>
<evidence type="ECO:0000256" key="1">
    <source>
        <dbReference type="SAM" id="MobiDB-lite"/>
    </source>
</evidence>
<dbReference type="AlphaFoldDB" id="A0A0K0FRN5"/>
<evidence type="ECO:0000313" key="3">
    <source>
        <dbReference type="WBParaSite" id="SVE_1273600.1"/>
    </source>
</evidence>
<protein>
    <submittedName>
        <fullName evidence="3">DNA-directed DNA polymerase</fullName>
    </submittedName>
</protein>
<reference evidence="3" key="2">
    <citation type="submission" date="2015-08" db="UniProtKB">
        <authorList>
            <consortium name="WormBaseParasite"/>
        </authorList>
    </citation>
    <scope>IDENTIFICATION</scope>
</reference>
<dbReference type="WBParaSite" id="SVE_1273600.1">
    <property type="protein sequence ID" value="SVE_1273600.1"/>
    <property type="gene ID" value="SVE_1273600"/>
</dbReference>
<reference evidence="2" key="1">
    <citation type="submission" date="2014-07" db="EMBL/GenBank/DDBJ databases">
        <authorList>
            <person name="Martin A.A"/>
            <person name="De Silva N."/>
        </authorList>
    </citation>
    <scope>NUCLEOTIDE SEQUENCE</scope>
</reference>
<proteinExistence type="predicted"/>
<sequence length="503" mass="57823">MSKRKSLNPLNSSSSSDDDSYIQRLLSQEYKNENNDEKAKRISKKITKLIADYITENCYTAKQVLQLNKLIKNIIAACESDSTDLINNFITFFNVDNIKKQDLITIDMEVVEPPRSRPAMKNPDTCAFAVDIKNDLESYIKYAGGLKIIGEEKTIKLVIYCDDIVVSQPLGPYKKNNNFTHVAYKCINLGINSHCKEHYRTFSVVQTKYAMSDSYEKLIRMTYKIINGTIINVNGIFFNVEVVLLTGDNLFMNSIFKVPLCFTNRGTNNCRSCHIDGREWYKYQTCESVAESYKKFHGIDFIGESNHYISDGFHDINSGCLNYFLCGCINIFLKITPPDMTESKLIELIIDEANVIKKQQEIRTLLYKGMFRKEKNFGKKIKFNMSGSEILIISECFLKILINYRNKNLLNKATSLKISEMISLIKSGINLAHVCMDQNINYERAADICDNNTNLVFVAIYRVFGKSYTISTKLHNLLHYGKAIRTLKLSPYVWNCVRFECKF</sequence>